<gene>
    <name evidence="3" type="ORF">GCM10010974_18870</name>
</gene>
<dbReference type="EMBL" id="BMJG01000005">
    <property type="protein sequence ID" value="GGC36703.1"/>
    <property type="molecule type" value="Genomic_DNA"/>
</dbReference>
<sequence length="191" mass="21773">MTENAIQTPTVQPTSLEERKQTLRNRIRVYFDGCNEADVDKIAAQFTPDAVHFFPPGIGGPWRGARTIGENWRRLVKTVGSAWSIERYIVDPDAHEAVIEWTHWKTRSGQALRGDEWYKFDPESGLITEIRAFYASPADARTHIHLEDFDYVAEGYQLEPPEARPHPDAEYTAEQAAAEREAARSYIGKIQ</sequence>
<proteinExistence type="predicted"/>
<dbReference type="InterPro" id="IPR037401">
    <property type="entry name" value="SnoaL-like"/>
</dbReference>
<evidence type="ECO:0000259" key="2">
    <source>
        <dbReference type="Pfam" id="PF12680"/>
    </source>
</evidence>
<dbReference type="SUPFAM" id="SSF54427">
    <property type="entry name" value="NTF2-like"/>
    <property type="match status" value="1"/>
</dbReference>
<dbReference type="InterPro" id="IPR032710">
    <property type="entry name" value="NTF2-like_dom_sf"/>
</dbReference>
<protein>
    <recommendedName>
        <fullName evidence="2">SnoaL-like domain-containing protein</fullName>
    </recommendedName>
</protein>
<dbReference type="Proteomes" id="UP000632322">
    <property type="component" value="Unassembled WGS sequence"/>
</dbReference>
<dbReference type="Gene3D" id="3.10.450.50">
    <property type="match status" value="1"/>
</dbReference>
<reference evidence="4" key="1">
    <citation type="journal article" date="2019" name="Int. J. Syst. Evol. Microbiol.">
        <title>The Global Catalogue of Microorganisms (GCM) 10K type strain sequencing project: providing services to taxonomists for standard genome sequencing and annotation.</title>
        <authorList>
            <consortium name="The Broad Institute Genomics Platform"/>
            <consortium name="The Broad Institute Genome Sequencing Center for Infectious Disease"/>
            <person name="Wu L."/>
            <person name="Ma J."/>
        </authorList>
    </citation>
    <scope>NUCLEOTIDE SEQUENCE [LARGE SCALE GENOMIC DNA]</scope>
    <source>
        <strain evidence="4">CGMCC 1.15472</strain>
    </source>
</reference>
<comment type="caution">
    <text evidence="3">The sequence shown here is derived from an EMBL/GenBank/DDBJ whole genome shotgun (WGS) entry which is preliminary data.</text>
</comment>
<evidence type="ECO:0000313" key="3">
    <source>
        <dbReference type="EMBL" id="GGC36703.1"/>
    </source>
</evidence>
<evidence type="ECO:0000313" key="4">
    <source>
        <dbReference type="Proteomes" id="UP000632322"/>
    </source>
</evidence>
<keyword evidence="4" id="KW-1185">Reference proteome</keyword>
<evidence type="ECO:0000256" key="1">
    <source>
        <dbReference type="SAM" id="MobiDB-lite"/>
    </source>
</evidence>
<dbReference type="RefSeq" id="WP_181271338.1">
    <property type="nucleotide sequence ID" value="NZ_BMJG01000005.1"/>
</dbReference>
<feature type="domain" description="SnoaL-like" evidence="2">
    <location>
        <begin position="28"/>
        <end position="130"/>
    </location>
</feature>
<dbReference type="Pfam" id="PF12680">
    <property type="entry name" value="SnoaL_2"/>
    <property type="match status" value="1"/>
</dbReference>
<feature type="region of interest" description="Disordered" evidence="1">
    <location>
        <begin position="162"/>
        <end position="191"/>
    </location>
</feature>
<accession>A0ABQ1M9J1</accession>
<organism evidence="3 4">
    <name type="scientific">Brevibacterium sediminis</name>
    <dbReference type="NCBI Taxonomy" id="1857024"/>
    <lineage>
        <taxon>Bacteria</taxon>
        <taxon>Bacillati</taxon>
        <taxon>Actinomycetota</taxon>
        <taxon>Actinomycetes</taxon>
        <taxon>Micrococcales</taxon>
        <taxon>Brevibacteriaceae</taxon>
        <taxon>Brevibacterium</taxon>
    </lineage>
</organism>
<name>A0ABQ1M9J1_9MICO</name>